<dbReference type="AlphaFoldDB" id="F0YI53"/>
<evidence type="ECO:0008006" key="3">
    <source>
        <dbReference type="Google" id="ProtNLM"/>
    </source>
</evidence>
<dbReference type="EMBL" id="GL833143">
    <property type="protein sequence ID" value="EGB05226.1"/>
    <property type="molecule type" value="Genomic_DNA"/>
</dbReference>
<dbReference type="OMA" id="GENIYML"/>
<dbReference type="KEGG" id="aaf:AURANDRAFT_5301"/>
<protein>
    <recommendedName>
        <fullName evidence="3">Serine aminopeptidase S33 domain-containing protein</fullName>
    </recommendedName>
</protein>
<sequence>LETRLNSRIEAFFIDRRAPRTILFSHANAEDVSMIYGWLREVSIRLQVNIASYSYTGYARSKGTPSEENAYADIDAMWLYLTKTRCIKADRIVFYSRSVGSGPALYLAQKLCRAGMSPAGIVLQSPIMSVFRIAFDFRLTLPGDMFPNVDRIRDLRCPVFIMHGTHDEVVPFWHGQGLFLATCIRWRRKPFWIFGAGHNNIEI</sequence>
<dbReference type="InParanoid" id="F0YI53"/>
<dbReference type="SUPFAM" id="SSF53474">
    <property type="entry name" value="alpha/beta-Hydrolases"/>
    <property type="match status" value="1"/>
</dbReference>
<feature type="non-terminal residue" evidence="1">
    <location>
        <position position="203"/>
    </location>
</feature>
<gene>
    <name evidence="1" type="ORF">AURANDRAFT_5301</name>
</gene>
<evidence type="ECO:0000313" key="2">
    <source>
        <dbReference type="Proteomes" id="UP000002729"/>
    </source>
</evidence>
<evidence type="ECO:0000313" key="1">
    <source>
        <dbReference type="EMBL" id="EGB05226.1"/>
    </source>
</evidence>
<dbReference type="OrthoDB" id="446723at2759"/>
<dbReference type="eggNOG" id="KOG1552">
    <property type="taxonomic scope" value="Eukaryota"/>
</dbReference>
<dbReference type="FunCoup" id="F0YI53">
    <property type="interactions" value="38"/>
</dbReference>
<dbReference type="Gene3D" id="3.40.50.1820">
    <property type="entry name" value="alpha/beta hydrolase"/>
    <property type="match status" value="1"/>
</dbReference>
<dbReference type="RefSeq" id="XP_009040127.1">
    <property type="nucleotide sequence ID" value="XM_009041879.1"/>
</dbReference>
<proteinExistence type="predicted"/>
<keyword evidence="2" id="KW-1185">Reference proteome</keyword>
<accession>F0YI53</accession>
<dbReference type="GeneID" id="20222263"/>
<dbReference type="PANTHER" id="PTHR12277">
    <property type="entry name" value="ALPHA/BETA HYDROLASE DOMAIN-CONTAINING PROTEIN"/>
    <property type="match status" value="1"/>
</dbReference>
<name>F0YI53_AURAN</name>
<reference evidence="1 2" key="1">
    <citation type="journal article" date="2011" name="Proc. Natl. Acad. Sci. U.S.A.">
        <title>Niche of harmful alga Aureococcus anophagefferens revealed through ecogenomics.</title>
        <authorList>
            <person name="Gobler C.J."/>
            <person name="Berry D.L."/>
            <person name="Dyhrman S.T."/>
            <person name="Wilhelm S.W."/>
            <person name="Salamov A."/>
            <person name="Lobanov A.V."/>
            <person name="Zhang Y."/>
            <person name="Collier J.L."/>
            <person name="Wurch L.L."/>
            <person name="Kustka A.B."/>
            <person name="Dill B.D."/>
            <person name="Shah M."/>
            <person name="VerBerkmoes N.C."/>
            <person name="Kuo A."/>
            <person name="Terry A."/>
            <person name="Pangilinan J."/>
            <person name="Lindquist E.A."/>
            <person name="Lucas S."/>
            <person name="Paulsen I.T."/>
            <person name="Hattenrath-Lehmann T.K."/>
            <person name="Talmage S.C."/>
            <person name="Walker E.A."/>
            <person name="Koch F."/>
            <person name="Burson A.M."/>
            <person name="Marcoval M.A."/>
            <person name="Tang Y.Z."/>
            <person name="Lecleir G.R."/>
            <person name="Coyne K.J."/>
            <person name="Berg G.M."/>
            <person name="Bertrand E.M."/>
            <person name="Saito M.A."/>
            <person name="Gladyshev V.N."/>
            <person name="Grigoriev I.V."/>
        </authorList>
    </citation>
    <scope>NUCLEOTIDE SEQUENCE [LARGE SCALE GENOMIC DNA]</scope>
    <source>
        <strain evidence="2">CCMP 1984</strain>
    </source>
</reference>
<dbReference type="InterPro" id="IPR029058">
    <property type="entry name" value="AB_hydrolase_fold"/>
</dbReference>
<dbReference type="PANTHER" id="PTHR12277:SF81">
    <property type="entry name" value="PROTEIN ABHD13"/>
    <property type="match status" value="1"/>
</dbReference>
<dbReference type="Proteomes" id="UP000002729">
    <property type="component" value="Unassembled WGS sequence"/>
</dbReference>
<feature type="non-terminal residue" evidence="1">
    <location>
        <position position="1"/>
    </location>
</feature>
<organism evidence="2">
    <name type="scientific">Aureococcus anophagefferens</name>
    <name type="common">Harmful bloom alga</name>
    <dbReference type="NCBI Taxonomy" id="44056"/>
    <lineage>
        <taxon>Eukaryota</taxon>
        <taxon>Sar</taxon>
        <taxon>Stramenopiles</taxon>
        <taxon>Ochrophyta</taxon>
        <taxon>Pelagophyceae</taxon>
        <taxon>Pelagomonadales</taxon>
        <taxon>Pelagomonadaceae</taxon>
        <taxon>Aureococcus</taxon>
    </lineage>
</organism>